<keyword evidence="17" id="KW-1185">Reference proteome</keyword>
<reference evidence="16 17" key="1">
    <citation type="journal article" date="2018" name="Cell">
        <title>The Chara Genome: Secondary Complexity and Implications for Plant Terrestrialization.</title>
        <authorList>
            <person name="Nishiyama T."/>
            <person name="Sakayama H."/>
            <person name="Vries J.D."/>
            <person name="Buschmann H."/>
            <person name="Saint-Marcoux D."/>
            <person name="Ullrich K.K."/>
            <person name="Haas F.B."/>
            <person name="Vanderstraeten L."/>
            <person name="Becker D."/>
            <person name="Lang D."/>
            <person name="Vosolsobe S."/>
            <person name="Rombauts S."/>
            <person name="Wilhelmsson P.K.I."/>
            <person name="Janitza P."/>
            <person name="Kern R."/>
            <person name="Heyl A."/>
            <person name="Rumpler F."/>
            <person name="Villalobos L.I.A.C."/>
            <person name="Clay J.M."/>
            <person name="Skokan R."/>
            <person name="Toyoda A."/>
            <person name="Suzuki Y."/>
            <person name="Kagoshima H."/>
            <person name="Schijlen E."/>
            <person name="Tajeshwar N."/>
            <person name="Catarino B."/>
            <person name="Hetherington A.J."/>
            <person name="Saltykova A."/>
            <person name="Bonnot C."/>
            <person name="Breuninger H."/>
            <person name="Symeonidi A."/>
            <person name="Radhakrishnan G.V."/>
            <person name="Van Nieuwerburgh F."/>
            <person name="Deforce D."/>
            <person name="Chang C."/>
            <person name="Karol K.G."/>
            <person name="Hedrich R."/>
            <person name="Ulvskov P."/>
            <person name="Glockner G."/>
            <person name="Delwiche C.F."/>
            <person name="Petrasek J."/>
            <person name="Van de Peer Y."/>
            <person name="Friml J."/>
            <person name="Beilby M."/>
            <person name="Dolan L."/>
            <person name="Kohara Y."/>
            <person name="Sugano S."/>
            <person name="Fujiyama A."/>
            <person name="Delaux P.-M."/>
            <person name="Quint M."/>
            <person name="TheiBen G."/>
            <person name="Hagemann M."/>
            <person name="Harholt J."/>
            <person name="Dunand C."/>
            <person name="Zachgo S."/>
            <person name="Langdale J."/>
            <person name="Maumus F."/>
            <person name="Straeten D.V.D."/>
            <person name="Gould S.B."/>
            <person name="Rensing S.A."/>
        </authorList>
    </citation>
    <scope>NUCLEOTIDE SEQUENCE [LARGE SCALE GENOMIC DNA]</scope>
    <source>
        <strain evidence="16 17">S276</strain>
    </source>
</reference>
<dbReference type="CDD" id="cd01647">
    <property type="entry name" value="RT_LTR"/>
    <property type="match status" value="1"/>
</dbReference>
<dbReference type="InterPro" id="IPR033370">
    <property type="entry name" value="COG1"/>
</dbReference>
<evidence type="ECO:0000256" key="1">
    <source>
        <dbReference type="ARBA" id="ARBA00004395"/>
    </source>
</evidence>
<evidence type="ECO:0000256" key="5">
    <source>
        <dbReference type="ARBA" id="ARBA00022679"/>
    </source>
</evidence>
<dbReference type="STRING" id="69332.A0A388LQS1"/>
<keyword evidence="8" id="KW-0255">Endonuclease</keyword>
<gene>
    <name evidence="16" type="ORF">CBR_g38824</name>
</gene>
<evidence type="ECO:0000256" key="8">
    <source>
        <dbReference type="ARBA" id="ARBA00022759"/>
    </source>
</evidence>
<protein>
    <recommendedName>
        <fullName evidence="3">Conserved oligomeric Golgi complex subunit 1</fullName>
    </recommendedName>
</protein>
<keyword evidence="11" id="KW-0653">Protein transport</keyword>
<dbReference type="Gene3D" id="3.10.10.10">
    <property type="entry name" value="HIV Type 1 Reverse Transcriptase, subunit A, domain 1"/>
    <property type="match status" value="1"/>
</dbReference>
<dbReference type="GO" id="GO:0015031">
    <property type="term" value="P:protein transport"/>
    <property type="evidence" value="ECO:0007669"/>
    <property type="project" value="UniProtKB-KW"/>
</dbReference>
<dbReference type="Gene3D" id="3.30.70.270">
    <property type="match status" value="1"/>
</dbReference>
<dbReference type="GO" id="GO:0016787">
    <property type="term" value="F:hydrolase activity"/>
    <property type="evidence" value="ECO:0007669"/>
    <property type="project" value="UniProtKB-KW"/>
</dbReference>
<feature type="domain" description="Reverse transcriptase RNase H-like" evidence="15">
    <location>
        <begin position="114"/>
        <end position="194"/>
    </location>
</feature>
<evidence type="ECO:0000256" key="11">
    <source>
        <dbReference type="ARBA" id="ARBA00022927"/>
    </source>
</evidence>
<evidence type="ECO:0000256" key="12">
    <source>
        <dbReference type="ARBA" id="ARBA00023034"/>
    </source>
</evidence>
<name>A0A388LQS1_CHABU</name>
<evidence type="ECO:0000256" key="10">
    <source>
        <dbReference type="ARBA" id="ARBA00022918"/>
    </source>
</evidence>
<keyword evidence="7" id="KW-0540">Nuclease</keyword>
<comment type="caution">
    <text evidence="16">The sequence shown here is derived from an EMBL/GenBank/DDBJ whole genome shotgun (WGS) entry which is preliminary data.</text>
</comment>
<dbReference type="Proteomes" id="UP000265515">
    <property type="component" value="Unassembled WGS sequence"/>
</dbReference>
<sequence length="617" mass="70567">MSPRELEELRKKLDELLEKGWIRPSSSPFGTPVLFVPKKEGELRMCIDYRGLNAITVKNAEPLPRIDDLLDRVQGSEYFSKIDLKFGYHQIEVHPDDQYKTAFRTRYGHYEFIQDDGNGYRPVEFMSARMPLEKVAKSTYERELYALRQALEHWKHYLLGRHFKVYSDHETLRWLKTQAKMTPKLTRWAAKLDQCDFELKPVKGKYNVVVDETLRWLKTQAKMTPKLTRWAAELDQCDFELKPVKGNGSESESDCTWYHAYISAPVGNPIVHGILWDRSVTKGWEETVVKQEEEGAETVEMRMSLPGMPSSYALSFLFTGCREIHRVGGHTLDRAVLRHFAWKLCEKVLTTFEKMLSDKQFMDEHVSEKGLLQLLFDLRFLADVLSGGMDMSSGASMSSLDEADGLGVNNLASFVGVKRTRLSVQSDPAVNARKKQVAALLTQLQARLDPIDWATYEEHLWQNKRNYYNRCAVLFGSFIQLNRLYTDSPHMQGYNGDTNTLNMSATVPRFTYLPISAPVLPGDSGSALRRKVGMQDRSWSQPEAWKVSETNGDASVYDFSEIQPSIMASSGAKVVFKSFMGQEGRRTQVVLRPLTSLLLAKLWVQSCKPEGDVFSRE</sequence>
<organism evidence="16 17">
    <name type="scientific">Chara braunii</name>
    <name type="common">Braun's stonewort</name>
    <dbReference type="NCBI Taxonomy" id="69332"/>
    <lineage>
        <taxon>Eukaryota</taxon>
        <taxon>Viridiplantae</taxon>
        <taxon>Streptophyta</taxon>
        <taxon>Charophyceae</taxon>
        <taxon>Charales</taxon>
        <taxon>Characeae</taxon>
        <taxon>Chara</taxon>
    </lineage>
</organism>
<evidence type="ECO:0000256" key="7">
    <source>
        <dbReference type="ARBA" id="ARBA00022722"/>
    </source>
</evidence>
<dbReference type="GO" id="GO:0003964">
    <property type="term" value="F:RNA-directed DNA polymerase activity"/>
    <property type="evidence" value="ECO:0007669"/>
    <property type="project" value="UniProtKB-KW"/>
</dbReference>
<evidence type="ECO:0000256" key="9">
    <source>
        <dbReference type="ARBA" id="ARBA00022801"/>
    </source>
</evidence>
<dbReference type="Gramene" id="GBG84542">
    <property type="protein sequence ID" value="GBG84542"/>
    <property type="gene ID" value="CBR_g38824"/>
</dbReference>
<keyword evidence="12" id="KW-0333">Golgi apparatus</keyword>
<dbReference type="PANTHER" id="PTHR31658:SF0">
    <property type="entry name" value="CONSERVED OLIGOMERIC GOLGI COMPLEX SUBUNIT 1"/>
    <property type="match status" value="1"/>
</dbReference>
<dbReference type="SUPFAM" id="SSF56672">
    <property type="entry name" value="DNA/RNA polymerases"/>
    <property type="match status" value="1"/>
</dbReference>
<dbReference type="OrthoDB" id="46189at2759"/>
<dbReference type="InterPro" id="IPR043502">
    <property type="entry name" value="DNA/RNA_pol_sf"/>
</dbReference>
<keyword evidence="4" id="KW-0813">Transport</keyword>
<comment type="similarity">
    <text evidence="2">Belongs to the COG1 family.</text>
</comment>
<evidence type="ECO:0000256" key="6">
    <source>
        <dbReference type="ARBA" id="ARBA00022695"/>
    </source>
</evidence>
<comment type="subcellular location">
    <subcellularLocation>
        <location evidence="1">Golgi apparatus membrane</location>
        <topology evidence="1">Peripheral membrane protein</topology>
    </subcellularLocation>
</comment>
<evidence type="ECO:0000259" key="15">
    <source>
        <dbReference type="Pfam" id="PF17917"/>
    </source>
</evidence>
<evidence type="ECO:0000256" key="3">
    <source>
        <dbReference type="ARBA" id="ARBA00020978"/>
    </source>
</evidence>
<dbReference type="GO" id="GO:0017119">
    <property type="term" value="C:Golgi transport complex"/>
    <property type="evidence" value="ECO:0007669"/>
    <property type="project" value="InterPro"/>
</dbReference>
<evidence type="ECO:0000313" key="16">
    <source>
        <dbReference type="EMBL" id="GBG84542.1"/>
    </source>
</evidence>
<proteinExistence type="inferred from homology"/>
<dbReference type="InterPro" id="IPR043128">
    <property type="entry name" value="Rev_trsase/Diguanyl_cyclase"/>
</dbReference>
<dbReference type="InterPro" id="IPR041373">
    <property type="entry name" value="RT_RNaseH"/>
</dbReference>
<accession>A0A388LQS1</accession>
<dbReference type="InterPro" id="IPR000477">
    <property type="entry name" value="RT_dom"/>
</dbReference>
<dbReference type="GO" id="GO:0006891">
    <property type="term" value="P:intra-Golgi vesicle-mediated transport"/>
    <property type="evidence" value="ECO:0007669"/>
    <property type="project" value="InterPro"/>
</dbReference>
<dbReference type="EMBL" id="BFEA01000480">
    <property type="protein sequence ID" value="GBG84542.1"/>
    <property type="molecule type" value="Genomic_DNA"/>
</dbReference>
<dbReference type="Pfam" id="PF00078">
    <property type="entry name" value="RVT_1"/>
    <property type="match status" value="1"/>
</dbReference>
<keyword evidence="5" id="KW-0808">Transferase</keyword>
<evidence type="ECO:0000259" key="14">
    <source>
        <dbReference type="Pfam" id="PF00078"/>
    </source>
</evidence>
<dbReference type="AlphaFoldDB" id="A0A388LQS1"/>
<feature type="domain" description="Reverse transcriptase" evidence="14">
    <location>
        <begin position="36"/>
        <end position="106"/>
    </location>
</feature>
<dbReference type="GO" id="GO:0004519">
    <property type="term" value="F:endonuclease activity"/>
    <property type="evidence" value="ECO:0007669"/>
    <property type="project" value="UniProtKB-KW"/>
</dbReference>
<dbReference type="Pfam" id="PF17917">
    <property type="entry name" value="RT_RNaseH"/>
    <property type="match status" value="1"/>
</dbReference>
<keyword evidence="6" id="KW-0548">Nucleotidyltransferase</keyword>
<evidence type="ECO:0000256" key="2">
    <source>
        <dbReference type="ARBA" id="ARBA00006653"/>
    </source>
</evidence>
<dbReference type="PANTHER" id="PTHR31658">
    <property type="entry name" value="CONSERVED OLIGOMERIC GOLGI COMPLEX SUBUNIT 1"/>
    <property type="match status" value="1"/>
</dbReference>
<keyword evidence="9" id="KW-0378">Hydrolase</keyword>
<evidence type="ECO:0000256" key="13">
    <source>
        <dbReference type="ARBA" id="ARBA00023136"/>
    </source>
</evidence>
<evidence type="ECO:0000313" key="17">
    <source>
        <dbReference type="Proteomes" id="UP000265515"/>
    </source>
</evidence>
<keyword evidence="13" id="KW-0472">Membrane</keyword>
<keyword evidence="10" id="KW-0695">RNA-directed DNA polymerase</keyword>
<evidence type="ECO:0000256" key="4">
    <source>
        <dbReference type="ARBA" id="ARBA00022448"/>
    </source>
</evidence>
<dbReference type="GO" id="GO:0000139">
    <property type="term" value="C:Golgi membrane"/>
    <property type="evidence" value="ECO:0007669"/>
    <property type="project" value="UniProtKB-SubCell"/>
</dbReference>